<reference evidence="4" key="1">
    <citation type="submission" date="2018-05" db="EMBL/GenBank/DDBJ databases">
        <authorList>
            <person name="Lanie J.A."/>
            <person name="Ng W.-L."/>
            <person name="Kazmierczak K.M."/>
            <person name="Andrzejewski T.M."/>
            <person name="Davidsen T.M."/>
            <person name="Wayne K.J."/>
            <person name="Tettelin H."/>
            <person name="Glass J.I."/>
            <person name="Rusch D."/>
            <person name="Podicherti R."/>
            <person name="Tsui H.-C.T."/>
            <person name="Winkler M.E."/>
        </authorList>
    </citation>
    <scope>NUCLEOTIDE SEQUENCE</scope>
</reference>
<dbReference type="Pfam" id="PF05698">
    <property type="entry name" value="Trigger_C"/>
    <property type="match status" value="1"/>
</dbReference>
<dbReference type="Gene3D" id="1.10.3120.10">
    <property type="entry name" value="Trigger factor, C-terminal domain"/>
    <property type="match status" value="1"/>
</dbReference>
<dbReference type="InterPro" id="IPR037041">
    <property type="entry name" value="Trigger_fac_C_sf"/>
</dbReference>
<dbReference type="GO" id="GO:0003755">
    <property type="term" value="F:peptidyl-prolyl cis-trans isomerase activity"/>
    <property type="evidence" value="ECO:0007669"/>
    <property type="project" value="UniProtKB-KW"/>
</dbReference>
<dbReference type="GO" id="GO:0006457">
    <property type="term" value="P:protein folding"/>
    <property type="evidence" value="ECO:0007669"/>
    <property type="project" value="InterPro"/>
</dbReference>
<name>A0A382E909_9ZZZZ</name>
<evidence type="ECO:0000259" key="3">
    <source>
        <dbReference type="Pfam" id="PF05698"/>
    </source>
</evidence>
<dbReference type="AlphaFoldDB" id="A0A382E909"/>
<accession>A0A382E909</accession>
<organism evidence="4">
    <name type="scientific">marine metagenome</name>
    <dbReference type="NCBI Taxonomy" id="408172"/>
    <lineage>
        <taxon>unclassified sequences</taxon>
        <taxon>metagenomes</taxon>
        <taxon>ecological metagenomes</taxon>
    </lineage>
</organism>
<gene>
    <name evidence="4" type="ORF">METZ01_LOCUS199315</name>
</gene>
<keyword evidence="1" id="KW-0697">Rotamase</keyword>
<dbReference type="SUPFAM" id="SSF109998">
    <property type="entry name" value="Triger factor/SurA peptide-binding domain-like"/>
    <property type="match status" value="1"/>
</dbReference>
<dbReference type="EMBL" id="UINC01043028">
    <property type="protein sequence ID" value="SVB46461.1"/>
    <property type="molecule type" value="Genomic_DNA"/>
</dbReference>
<feature type="domain" description="Trigger factor C-terminal" evidence="3">
    <location>
        <begin position="132"/>
        <end position="287"/>
    </location>
</feature>
<keyword evidence="2" id="KW-0413">Isomerase</keyword>
<dbReference type="InterPro" id="IPR046357">
    <property type="entry name" value="PPIase_dom_sf"/>
</dbReference>
<dbReference type="Gene3D" id="3.10.50.40">
    <property type="match status" value="1"/>
</dbReference>
<dbReference type="GO" id="GO:0015031">
    <property type="term" value="P:protein transport"/>
    <property type="evidence" value="ECO:0007669"/>
    <property type="project" value="InterPro"/>
</dbReference>
<proteinExistence type="predicted"/>
<dbReference type="InterPro" id="IPR008880">
    <property type="entry name" value="Trigger_fac_C"/>
</dbReference>
<feature type="non-terminal residue" evidence="4">
    <location>
        <position position="1"/>
    </location>
</feature>
<evidence type="ECO:0000256" key="2">
    <source>
        <dbReference type="ARBA" id="ARBA00023235"/>
    </source>
</evidence>
<sequence>EKTIEENYKSFLNSQKKYSKLNNNRVIKYTDKVFVNIKTNDDSVPEHIKSQENIPIVTDSDYQVLPDISNRLIKKNAKVGDIFKLKFDLKDLLKQNKEKNVEFEINILSIEENIKFEVDKEFLEKNNLKSEKEYKNNFKKNLSHQYEIYLREIEKKQLMDILESKNNFDIPEGMLEEEFNLIWHKVEHAKKDDKLDEDDKKLTEKKLKERYRRIAVRRVKLAILLQHISSEQNITITEKELTDGMLNYASQFPGQEKKIFDYFKQNPASIESIRGPIIEKKVVNYIVSKTKKETKKISVKEFKKLQEDTFNYNKEKK</sequence>
<evidence type="ECO:0000256" key="1">
    <source>
        <dbReference type="ARBA" id="ARBA00023110"/>
    </source>
</evidence>
<evidence type="ECO:0000313" key="4">
    <source>
        <dbReference type="EMBL" id="SVB46461.1"/>
    </source>
</evidence>
<protein>
    <recommendedName>
        <fullName evidence="3">Trigger factor C-terminal domain-containing protein</fullName>
    </recommendedName>
</protein>
<dbReference type="InterPro" id="IPR027304">
    <property type="entry name" value="Trigger_fact/SurA_dom_sf"/>
</dbReference>